<evidence type="ECO:0000313" key="1">
    <source>
        <dbReference type="EMBL" id="KAF5795419.1"/>
    </source>
</evidence>
<reference evidence="1" key="2">
    <citation type="submission" date="2020-06" db="EMBL/GenBank/DDBJ databases">
        <title>Helianthus annuus Genome sequencing and assembly Release 2.</title>
        <authorList>
            <person name="Gouzy J."/>
            <person name="Langlade N."/>
            <person name="Munos S."/>
        </authorList>
    </citation>
    <scope>NUCLEOTIDE SEQUENCE</scope>
    <source>
        <tissue evidence="1">Leaves</tissue>
    </source>
</reference>
<gene>
    <name evidence="1" type="ORF">HanXRQr2_Chr08g0339501</name>
</gene>
<sequence length="70" mass="8209">MTRIAIQGSSSRINMILFSYNFKYCSYYHLNKISDYCPDKLLRFIKTIETYDTFNSCSPVFSSNSVSRLE</sequence>
<name>A0A9K3IFQ6_HELAN</name>
<evidence type="ECO:0000313" key="2">
    <source>
        <dbReference type="Proteomes" id="UP000215914"/>
    </source>
</evidence>
<dbReference type="AlphaFoldDB" id="A0A9K3IFQ6"/>
<keyword evidence="2" id="KW-1185">Reference proteome</keyword>
<proteinExistence type="predicted"/>
<organism evidence="1 2">
    <name type="scientific">Helianthus annuus</name>
    <name type="common">Common sunflower</name>
    <dbReference type="NCBI Taxonomy" id="4232"/>
    <lineage>
        <taxon>Eukaryota</taxon>
        <taxon>Viridiplantae</taxon>
        <taxon>Streptophyta</taxon>
        <taxon>Embryophyta</taxon>
        <taxon>Tracheophyta</taxon>
        <taxon>Spermatophyta</taxon>
        <taxon>Magnoliopsida</taxon>
        <taxon>eudicotyledons</taxon>
        <taxon>Gunneridae</taxon>
        <taxon>Pentapetalae</taxon>
        <taxon>asterids</taxon>
        <taxon>campanulids</taxon>
        <taxon>Asterales</taxon>
        <taxon>Asteraceae</taxon>
        <taxon>Asteroideae</taxon>
        <taxon>Heliantheae alliance</taxon>
        <taxon>Heliantheae</taxon>
        <taxon>Helianthus</taxon>
    </lineage>
</organism>
<comment type="caution">
    <text evidence="1">The sequence shown here is derived from an EMBL/GenBank/DDBJ whole genome shotgun (WGS) entry which is preliminary data.</text>
</comment>
<dbReference type="Proteomes" id="UP000215914">
    <property type="component" value="Unassembled WGS sequence"/>
</dbReference>
<dbReference type="Gramene" id="mRNA:HanXRQr2_Chr08g0339501">
    <property type="protein sequence ID" value="CDS:HanXRQr2_Chr08g0339501.1"/>
    <property type="gene ID" value="HanXRQr2_Chr08g0339501"/>
</dbReference>
<reference evidence="1" key="1">
    <citation type="journal article" date="2017" name="Nature">
        <title>The sunflower genome provides insights into oil metabolism, flowering and Asterid evolution.</title>
        <authorList>
            <person name="Badouin H."/>
            <person name="Gouzy J."/>
            <person name="Grassa C.J."/>
            <person name="Murat F."/>
            <person name="Staton S.E."/>
            <person name="Cottret L."/>
            <person name="Lelandais-Briere C."/>
            <person name="Owens G.L."/>
            <person name="Carrere S."/>
            <person name="Mayjonade B."/>
            <person name="Legrand L."/>
            <person name="Gill N."/>
            <person name="Kane N.C."/>
            <person name="Bowers J.E."/>
            <person name="Hubner S."/>
            <person name="Bellec A."/>
            <person name="Berard A."/>
            <person name="Berges H."/>
            <person name="Blanchet N."/>
            <person name="Boniface M.C."/>
            <person name="Brunel D."/>
            <person name="Catrice O."/>
            <person name="Chaidir N."/>
            <person name="Claudel C."/>
            <person name="Donnadieu C."/>
            <person name="Faraut T."/>
            <person name="Fievet G."/>
            <person name="Helmstetter N."/>
            <person name="King M."/>
            <person name="Knapp S.J."/>
            <person name="Lai Z."/>
            <person name="Le Paslier M.C."/>
            <person name="Lippi Y."/>
            <person name="Lorenzon L."/>
            <person name="Mandel J.R."/>
            <person name="Marage G."/>
            <person name="Marchand G."/>
            <person name="Marquand E."/>
            <person name="Bret-Mestries E."/>
            <person name="Morien E."/>
            <person name="Nambeesan S."/>
            <person name="Nguyen T."/>
            <person name="Pegot-Espagnet P."/>
            <person name="Pouilly N."/>
            <person name="Raftis F."/>
            <person name="Sallet E."/>
            <person name="Schiex T."/>
            <person name="Thomas J."/>
            <person name="Vandecasteele C."/>
            <person name="Vares D."/>
            <person name="Vear F."/>
            <person name="Vautrin S."/>
            <person name="Crespi M."/>
            <person name="Mangin B."/>
            <person name="Burke J.M."/>
            <person name="Salse J."/>
            <person name="Munos S."/>
            <person name="Vincourt P."/>
            <person name="Rieseberg L.H."/>
            <person name="Langlade N.B."/>
        </authorList>
    </citation>
    <scope>NUCLEOTIDE SEQUENCE</scope>
    <source>
        <tissue evidence="1">Leaves</tissue>
    </source>
</reference>
<dbReference type="EMBL" id="MNCJ02000323">
    <property type="protein sequence ID" value="KAF5795419.1"/>
    <property type="molecule type" value="Genomic_DNA"/>
</dbReference>
<protein>
    <submittedName>
        <fullName evidence="1">Uncharacterized protein</fullName>
    </submittedName>
</protein>
<accession>A0A9K3IFQ6</accession>